<evidence type="ECO:0000256" key="6">
    <source>
        <dbReference type="ARBA" id="ARBA00020337"/>
    </source>
</evidence>
<dbReference type="UniPathway" id="UPA00115">
    <property type="reaction ID" value="UER00409"/>
</dbReference>
<dbReference type="Gene3D" id="3.40.50.1360">
    <property type="match status" value="1"/>
</dbReference>
<accession>A0A3G8ZQF7</accession>
<dbReference type="PANTHER" id="PTHR11054">
    <property type="entry name" value="6-PHOSPHOGLUCONOLACTONASE"/>
    <property type="match status" value="1"/>
</dbReference>
<dbReference type="GO" id="GO:0017057">
    <property type="term" value="F:6-phosphogluconolactonase activity"/>
    <property type="evidence" value="ECO:0007669"/>
    <property type="project" value="UniProtKB-UniRule"/>
</dbReference>
<evidence type="ECO:0000256" key="5">
    <source>
        <dbReference type="ARBA" id="ARBA00013198"/>
    </source>
</evidence>
<reference evidence="9 10" key="1">
    <citation type="submission" date="2018-11" db="EMBL/GenBank/DDBJ databases">
        <authorList>
            <person name="Da X."/>
        </authorList>
    </citation>
    <scope>NUCLEOTIDE SEQUENCE [LARGE SCALE GENOMIC DNA]</scope>
    <source>
        <strain evidence="9 10">S14-144</strain>
    </source>
</reference>
<gene>
    <name evidence="7 9" type="primary">pgl</name>
    <name evidence="9" type="ORF">EH165_07870</name>
</gene>
<comment type="pathway">
    <text evidence="3 7">Carbohydrate degradation; pentose phosphate pathway; D-ribulose 5-phosphate from D-glucose 6-phosphate (oxidative stage): step 2/3.</text>
</comment>
<dbReference type="EMBL" id="CP034170">
    <property type="protein sequence ID" value="AZI59490.1"/>
    <property type="molecule type" value="Genomic_DNA"/>
</dbReference>
<feature type="domain" description="Glucosamine/galactosamine-6-phosphate isomerase" evidence="8">
    <location>
        <begin position="11"/>
        <end position="230"/>
    </location>
</feature>
<proteinExistence type="inferred from homology"/>
<dbReference type="EC" id="3.1.1.31" evidence="5 7"/>
<name>A0A3G8ZQF7_9ACTN</name>
<dbReference type="KEGG" id="nak:EH165_07870"/>
<dbReference type="SUPFAM" id="SSF100950">
    <property type="entry name" value="NagB/RpiA/CoA transferase-like"/>
    <property type="match status" value="1"/>
</dbReference>
<dbReference type="GO" id="GO:0005975">
    <property type="term" value="P:carbohydrate metabolic process"/>
    <property type="evidence" value="ECO:0007669"/>
    <property type="project" value="UniProtKB-UniRule"/>
</dbReference>
<dbReference type="Pfam" id="PF01182">
    <property type="entry name" value="Glucosamine_iso"/>
    <property type="match status" value="1"/>
</dbReference>
<dbReference type="RefSeq" id="WP_124800394.1">
    <property type="nucleotide sequence ID" value="NZ_CP034170.1"/>
</dbReference>
<dbReference type="InterPro" id="IPR006148">
    <property type="entry name" value="Glc/Gal-6P_isomerase"/>
</dbReference>
<comment type="catalytic activity">
    <reaction evidence="1 7">
        <text>6-phospho-D-glucono-1,5-lactone + H2O = 6-phospho-D-gluconate + H(+)</text>
        <dbReference type="Rhea" id="RHEA:12556"/>
        <dbReference type="ChEBI" id="CHEBI:15377"/>
        <dbReference type="ChEBI" id="CHEBI:15378"/>
        <dbReference type="ChEBI" id="CHEBI:57955"/>
        <dbReference type="ChEBI" id="CHEBI:58759"/>
        <dbReference type="EC" id="3.1.1.31"/>
    </reaction>
</comment>
<dbReference type="InterPro" id="IPR037171">
    <property type="entry name" value="NagB/RpiA_transferase-like"/>
</dbReference>
<dbReference type="Proteomes" id="UP000268084">
    <property type="component" value="Chromosome"/>
</dbReference>
<evidence type="ECO:0000313" key="9">
    <source>
        <dbReference type="EMBL" id="AZI59490.1"/>
    </source>
</evidence>
<evidence type="ECO:0000256" key="1">
    <source>
        <dbReference type="ARBA" id="ARBA00000832"/>
    </source>
</evidence>
<evidence type="ECO:0000313" key="10">
    <source>
        <dbReference type="Proteomes" id="UP000268084"/>
    </source>
</evidence>
<dbReference type="GO" id="GO:0006098">
    <property type="term" value="P:pentose-phosphate shunt"/>
    <property type="evidence" value="ECO:0007669"/>
    <property type="project" value="UniProtKB-UniPathway"/>
</dbReference>
<dbReference type="OrthoDB" id="9810967at2"/>
<dbReference type="PANTHER" id="PTHR11054:SF0">
    <property type="entry name" value="6-PHOSPHOGLUCONOLACTONASE"/>
    <property type="match status" value="1"/>
</dbReference>
<keyword evidence="10" id="KW-1185">Reference proteome</keyword>
<evidence type="ECO:0000256" key="3">
    <source>
        <dbReference type="ARBA" id="ARBA00004961"/>
    </source>
</evidence>
<dbReference type="InterPro" id="IPR039104">
    <property type="entry name" value="6PGL"/>
</dbReference>
<evidence type="ECO:0000256" key="4">
    <source>
        <dbReference type="ARBA" id="ARBA00010662"/>
    </source>
</evidence>
<comment type="function">
    <text evidence="2 7">Hydrolysis of 6-phosphogluconolactone to 6-phosphogluconate.</text>
</comment>
<evidence type="ECO:0000256" key="7">
    <source>
        <dbReference type="RuleBase" id="RU365095"/>
    </source>
</evidence>
<dbReference type="NCBIfam" id="TIGR01198">
    <property type="entry name" value="pgl"/>
    <property type="match status" value="1"/>
</dbReference>
<comment type="similarity">
    <text evidence="4 7">Belongs to the glucosamine/galactosamine-6-phosphate isomerase family. 6-phosphogluconolactonase subfamily.</text>
</comment>
<sequence>MVSPQLVLHANASQLAAAAAARLVTKLVDLQSFGRIPSVVLTGGTIGIEMLASINASPARDAIDWSRVDFYWGDERFVPADSPDRNEKQARQALLDHVPVNPDRVHAMASSDGKYGDDLDAAAAAYSDLVDHCNGFDITMLGLGPDGHVASVFPKNPGVYETRPAFGVRNSPKPPPLRISLSLPTIRTSDEVWIITAGSSKADAVALALGGAGEIAIPAAGATGIKRTLWMLDREAAVRLPSSVLRAPVS</sequence>
<dbReference type="CDD" id="cd01400">
    <property type="entry name" value="6PGL"/>
    <property type="match status" value="1"/>
</dbReference>
<dbReference type="AlphaFoldDB" id="A0A3G8ZQF7"/>
<organism evidence="9 10">
    <name type="scientific">Nakamurella antarctica</name>
    <dbReference type="NCBI Taxonomy" id="1902245"/>
    <lineage>
        <taxon>Bacteria</taxon>
        <taxon>Bacillati</taxon>
        <taxon>Actinomycetota</taxon>
        <taxon>Actinomycetes</taxon>
        <taxon>Nakamurellales</taxon>
        <taxon>Nakamurellaceae</taxon>
        <taxon>Nakamurella</taxon>
    </lineage>
</organism>
<evidence type="ECO:0000256" key="2">
    <source>
        <dbReference type="ARBA" id="ARBA00002681"/>
    </source>
</evidence>
<keyword evidence="7 9" id="KW-0378">Hydrolase</keyword>
<reference evidence="9 10" key="2">
    <citation type="submission" date="2018-12" db="EMBL/GenBank/DDBJ databases">
        <title>Nakamurella antarcticus sp. nov., isolated from Antarctica South Shetland Islands soil.</title>
        <authorList>
            <person name="Peng F."/>
        </authorList>
    </citation>
    <scope>NUCLEOTIDE SEQUENCE [LARGE SCALE GENOMIC DNA]</scope>
    <source>
        <strain evidence="9 10">S14-144</strain>
    </source>
</reference>
<dbReference type="InterPro" id="IPR005900">
    <property type="entry name" value="6-phosphogluconolactonase_DevB"/>
</dbReference>
<evidence type="ECO:0000259" key="8">
    <source>
        <dbReference type="Pfam" id="PF01182"/>
    </source>
</evidence>
<protein>
    <recommendedName>
        <fullName evidence="6 7">6-phosphogluconolactonase</fullName>
        <shortName evidence="7">6PGL</shortName>
        <ecNumber evidence="5 7">3.1.1.31</ecNumber>
    </recommendedName>
</protein>